<comment type="caution">
    <text evidence="2">The sequence shown here is derived from an EMBL/GenBank/DDBJ whole genome shotgun (WGS) entry which is preliminary data.</text>
</comment>
<evidence type="ECO:0000259" key="1">
    <source>
        <dbReference type="SMART" id="SM00471"/>
    </source>
</evidence>
<name>A0A8J7UV76_METVO</name>
<dbReference type="Gene3D" id="1.10.3210.10">
    <property type="entry name" value="Hypothetical protein af1432"/>
    <property type="match status" value="1"/>
</dbReference>
<evidence type="ECO:0000313" key="2">
    <source>
        <dbReference type="EMBL" id="MBP2202111.1"/>
    </source>
</evidence>
<gene>
    <name evidence="2" type="ORF">J3E07_001552</name>
</gene>
<dbReference type="NCBIfam" id="TIGR00277">
    <property type="entry name" value="HDIG"/>
    <property type="match status" value="1"/>
</dbReference>
<dbReference type="InterPro" id="IPR006674">
    <property type="entry name" value="HD_domain"/>
</dbReference>
<dbReference type="PANTHER" id="PTHR38659">
    <property type="entry name" value="METAL-DEPENDENT PHOSPHOHYDROLASE"/>
    <property type="match status" value="1"/>
</dbReference>
<dbReference type="Proteomes" id="UP000740329">
    <property type="component" value="Unassembled WGS sequence"/>
</dbReference>
<dbReference type="OrthoDB" id="52832at2157"/>
<dbReference type="Pfam" id="PF01966">
    <property type="entry name" value="HD"/>
    <property type="match status" value="1"/>
</dbReference>
<dbReference type="InterPro" id="IPR006675">
    <property type="entry name" value="HDIG_dom"/>
</dbReference>
<dbReference type="PANTHER" id="PTHR38659:SF2">
    <property type="entry name" value="HDIG DOMAIN PROTEIN"/>
    <property type="match status" value="1"/>
</dbReference>
<evidence type="ECO:0000313" key="3">
    <source>
        <dbReference type="Proteomes" id="UP000740329"/>
    </source>
</evidence>
<accession>A0A8J7UV76</accession>
<feature type="domain" description="HD/PDEase" evidence="1">
    <location>
        <begin position="57"/>
        <end position="180"/>
    </location>
</feature>
<reference evidence="2" key="1">
    <citation type="submission" date="2021-03" db="EMBL/GenBank/DDBJ databases">
        <title>Genomic Encyclopedia of Type Strains, Phase IV (KMG-V): Genome sequencing to study the core and pangenomes of soil and plant-associated prokaryotes.</title>
        <authorList>
            <person name="Whitman W."/>
        </authorList>
    </citation>
    <scope>NUCLEOTIDE SEQUENCE</scope>
    <source>
        <strain evidence="2">C4</strain>
    </source>
</reference>
<dbReference type="SMART" id="SM00471">
    <property type="entry name" value="HDc"/>
    <property type="match status" value="1"/>
</dbReference>
<dbReference type="AlphaFoldDB" id="A0A8J7UV76"/>
<dbReference type="InterPro" id="IPR003607">
    <property type="entry name" value="HD/PDEase_dom"/>
</dbReference>
<dbReference type="SUPFAM" id="SSF109604">
    <property type="entry name" value="HD-domain/PDEase-like"/>
    <property type="match status" value="1"/>
</dbReference>
<proteinExistence type="predicted"/>
<organism evidence="2 3">
    <name type="scientific">Methanococcus voltae</name>
    <dbReference type="NCBI Taxonomy" id="2188"/>
    <lineage>
        <taxon>Archaea</taxon>
        <taxon>Methanobacteriati</taxon>
        <taxon>Methanobacteriota</taxon>
        <taxon>Methanomada group</taxon>
        <taxon>Methanococci</taxon>
        <taxon>Methanococcales</taxon>
        <taxon>Methanococcaceae</taxon>
        <taxon>Methanococcus</taxon>
    </lineage>
</organism>
<protein>
    <recommendedName>
        <fullName evidence="1">HD/PDEase domain-containing protein</fullName>
    </recommendedName>
</protein>
<sequence length="209" mass="23710">MKNCFEKYIESNKESNPEIVSFLIKSISENPEIKETYVFIFEQPDFIKYLNILSKNCPDNVVCHCIAVSAYAYDFTKTLKCSHNLDLDIIILGGLLHDIGRCKSHDINHGIIGAGILKDMGLLKIANIAETHIGAGITLEESKLLNLPLKNYIPVTLEEKIIANVDNLIFGTKRVSIDEVVLKFKKRECSEDVIKRILKLYNELDNLRI</sequence>
<dbReference type="EMBL" id="JAGGMV010000006">
    <property type="protein sequence ID" value="MBP2202111.1"/>
    <property type="molecule type" value="Genomic_DNA"/>
</dbReference>
<dbReference type="CDD" id="cd00077">
    <property type="entry name" value="HDc"/>
    <property type="match status" value="1"/>
</dbReference>